<dbReference type="Proteomes" id="UP000805193">
    <property type="component" value="Unassembled WGS sequence"/>
</dbReference>
<evidence type="ECO:0000313" key="2">
    <source>
        <dbReference type="Proteomes" id="UP000805193"/>
    </source>
</evidence>
<evidence type="ECO:0000313" key="1">
    <source>
        <dbReference type="EMBL" id="KAG0428220.1"/>
    </source>
</evidence>
<proteinExistence type="predicted"/>
<gene>
    <name evidence="1" type="ORF">HPB47_024788</name>
</gene>
<reference evidence="1 2" key="1">
    <citation type="journal article" date="2020" name="Cell">
        <title>Large-Scale Comparative Analyses of Tick Genomes Elucidate Their Genetic Diversity and Vector Capacities.</title>
        <authorList>
            <consortium name="Tick Genome and Microbiome Consortium (TIGMIC)"/>
            <person name="Jia N."/>
            <person name="Wang J."/>
            <person name="Shi W."/>
            <person name="Du L."/>
            <person name="Sun Y."/>
            <person name="Zhan W."/>
            <person name="Jiang J.F."/>
            <person name="Wang Q."/>
            <person name="Zhang B."/>
            <person name="Ji P."/>
            <person name="Bell-Sakyi L."/>
            <person name="Cui X.M."/>
            <person name="Yuan T.T."/>
            <person name="Jiang B.G."/>
            <person name="Yang W.F."/>
            <person name="Lam T.T."/>
            <person name="Chang Q.C."/>
            <person name="Ding S.J."/>
            <person name="Wang X.J."/>
            <person name="Zhu J.G."/>
            <person name="Ruan X.D."/>
            <person name="Zhao L."/>
            <person name="Wei J.T."/>
            <person name="Ye R.Z."/>
            <person name="Que T.C."/>
            <person name="Du C.H."/>
            <person name="Zhou Y.H."/>
            <person name="Cheng J.X."/>
            <person name="Dai P.F."/>
            <person name="Guo W.B."/>
            <person name="Han X.H."/>
            <person name="Huang E.J."/>
            <person name="Li L.F."/>
            <person name="Wei W."/>
            <person name="Gao Y.C."/>
            <person name="Liu J.Z."/>
            <person name="Shao H.Z."/>
            <person name="Wang X."/>
            <person name="Wang C.C."/>
            <person name="Yang T.C."/>
            <person name="Huo Q.B."/>
            <person name="Li W."/>
            <person name="Chen H.Y."/>
            <person name="Chen S.E."/>
            <person name="Zhou L.G."/>
            <person name="Ni X.B."/>
            <person name="Tian J.H."/>
            <person name="Sheng Y."/>
            <person name="Liu T."/>
            <person name="Pan Y.S."/>
            <person name="Xia L.Y."/>
            <person name="Li J."/>
            <person name="Zhao F."/>
            <person name="Cao W.C."/>
        </authorList>
    </citation>
    <scope>NUCLEOTIDE SEQUENCE [LARGE SCALE GENOMIC DNA]</scope>
    <source>
        <strain evidence="1">Iper-2018</strain>
    </source>
</reference>
<name>A0AC60Q5H3_IXOPE</name>
<keyword evidence="2" id="KW-1185">Reference proteome</keyword>
<comment type="caution">
    <text evidence="1">The sequence shown here is derived from an EMBL/GenBank/DDBJ whole genome shotgun (WGS) entry which is preliminary data.</text>
</comment>
<dbReference type="EMBL" id="JABSTQ010009551">
    <property type="protein sequence ID" value="KAG0428220.1"/>
    <property type="molecule type" value="Genomic_DNA"/>
</dbReference>
<accession>A0AC60Q5H3</accession>
<protein>
    <submittedName>
        <fullName evidence="1">Uncharacterized protein</fullName>
    </submittedName>
</protein>
<organism evidence="1 2">
    <name type="scientific">Ixodes persulcatus</name>
    <name type="common">Taiga tick</name>
    <dbReference type="NCBI Taxonomy" id="34615"/>
    <lineage>
        <taxon>Eukaryota</taxon>
        <taxon>Metazoa</taxon>
        <taxon>Ecdysozoa</taxon>
        <taxon>Arthropoda</taxon>
        <taxon>Chelicerata</taxon>
        <taxon>Arachnida</taxon>
        <taxon>Acari</taxon>
        <taxon>Parasitiformes</taxon>
        <taxon>Ixodida</taxon>
        <taxon>Ixodoidea</taxon>
        <taxon>Ixodidae</taxon>
        <taxon>Ixodinae</taxon>
        <taxon>Ixodes</taxon>
    </lineage>
</organism>
<sequence length="785" mass="85994">MGTNDLATASVFLALARYRNLLRLVREQRVDIENAYATLVLPRAPNRRRGSSNWGLVGRLNSKAQGFKGGLRHLCHQAQNTFFLDYCLNRLSVRLIMAADGVHASFVGMSYLAWNVHRLLARCRRRATSPLQDAAPSEDFALVLLHLQCPVPADKPDPGFAGGLAEFPTLLPSATVPECSVQLDHGFACGSSAKATPPSADFPERINRETRPTDLRIDRRRPHGFTETLMAAVAASILCYLVAASPSPSVEIGYGKIVGTSSEVPVGDGNNRSVNAFLGIPYATPPVGALRYVRPTPPQSWRPYVLQATVKGPSCVQFLSANPIPGWVARHVEQSEDCLYLNVWTPERTSRTVLKTVLVWIHGGGLNYGSASMDLYDGAVLAGVGDVVVVSMNYRLGSFGFLALGEGGKPSLGNQGLMDQVLALKWVRDHVASFGGDPEAITIFGQSAGAWSVNYHVLSPLARSLFKRAIVQSGAVVVNFLTESASGARQRTLALAETLECSTTSGDDGIVECLRNKSAHEIALAEAFVCADFVICFGAVYGDDYLPSDPLSSADVGVTKDFLLGNVENEGSVFASLQHWAQFPFKGALDVKKRDMFHFFLKSFTFAPAAVTRHIFELYLAGVDERDFPSLRAGLGHAIGDAFLRCPEVFLAERLSRQKSRLFYYELVFHSDHQAAYMDPWLGLTHFEDLQYVFGLPLRIHRSSTYSEADARFSREIIRVWTTFAKTGSPPDVNGVLWPAFDTERHSVVSLDSNNSRVGPLERLAKCRFWEALVAQKHSEVDSCS</sequence>